<feature type="compositionally biased region" description="Basic residues" evidence="1">
    <location>
        <begin position="516"/>
        <end position="532"/>
    </location>
</feature>
<evidence type="ECO:0000313" key="3">
    <source>
        <dbReference type="Proteomes" id="UP000054279"/>
    </source>
</evidence>
<proteinExistence type="predicted"/>
<dbReference type="EMBL" id="KN837105">
    <property type="protein sequence ID" value="KIJ46786.1"/>
    <property type="molecule type" value="Genomic_DNA"/>
</dbReference>
<gene>
    <name evidence="2" type="ORF">M422DRAFT_249520</name>
</gene>
<reference evidence="2 3" key="1">
    <citation type="submission" date="2014-06" db="EMBL/GenBank/DDBJ databases">
        <title>Evolutionary Origins and Diversification of the Mycorrhizal Mutualists.</title>
        <authorList>
            <consortium name="DOE Joint Genome Institute"/>
            <consortium name="Mycorrhizal Genomics Consortium"/>
            <person name="Kohler A."/>
            <person name="Kuo A."/>
            <person name="Nagy L.G."/>
            <person name="Floudas D."/>
            <person name="Copeland A."/>
            <person name="Barry K.W."/>
            <person name="Cichocki N."/>
            <person name="Veneault-Fourrey C."/>
            <person name="LaButti K."/>
            <person name="Lindquist E.A."/>
            <person name="Lipzen A."/>
            <person name="Lundell T."/>
            <person name="Morin E."/>
            <person name="Murat C."/>
            <person name="Riley R."/>
            <person name="Ohm R."/>
            <person name="Sun H."/>
            <person name="Tunlid A."/>
            <person name="Henrissat B."/>
            <person name="Grigoriev I.V."/>
            <person name="Hibbett D.S."/>
            <person name="Martin F."/>
        </authorList>
    </citation>
    <scope>NUCLEOTIDE SEQUENCE [LARGE SCALE GENOMIC DNA]</scope>
    <source>
        <strain evidence="2 3">SS14</strain>
    </source>
</reference>
<sequence>MDSSAQYLPHETDPSIQMEVDNPESDNPQAIGQAAQDGVALGAADTPITTGTVDAAVIEANTHEPDTTVKDADASPATDGGVGVNGEPPHPLGPDFKWDFPLFIPTNQLHQYSLHPEGIHYLEARLPEYDKIEGPQGETVEEYKNRLGNLWLKWKKDLSEKYLSYYPNFNWHSMLPSNPSARQLKAAKRCVFLKIDNMLARTHQPDQGPDIADQLFHVAKKPTASVLWARACYDYPDRECVALLAAGWKPEMIRTEAFPIQVRIRAKLFRELAEEEQHEWWVKAKKFQTKSPSKDEVIATLLKLFAMIGDAIAAKAVMLGYSFTLISERYKPIVGGKMMDYSEFPAAEAYDDGFHATVAGAHSVDIKDVEALPLWKPEISKPVPKVIQLTLSDMLDLDENGLVTTPFEELGDLVQSYVEQAYALVHIGRSQIKKAPKPNWDEIAKERALLILTQWIIDGEAGKRDELTHFRWQGQKDPLIVRELKPATQASKKESKRAKRGIDVEEGEDGGSAMTKGKKHKSPVTGGPRKKSKTEVVMSADKREEVVQVDSQPTTKQVFTATEGLSTVDVTKSKQRPMPRPKASTQKAPVKKTTSTKKKHVTDSDMDSDMDAEEQKEGAFIIKGKATVPHGGDYEQWFFDFKKRNNELDWEAENAKVMECDVVTAAHFVEAADLQCYMELGAHLDVIQPVDVVNQPIANLVDVVLDCSKVLPAISRFLSALTRHETDRHWSLVKVGGKAGLFPTLRCLEFVHRAVETRPGLQSLRPCLDAVMDVYHLVVPQGQWRRWASSSFVMEQYDGGHNIGSCWHIYMEAVMRAQLKPELWWWPTLIKEIAADAGLREREVEPWYLAVRHDPMNWSRQQVKAKMQEWIKEMDETLTCRVRKLSIGEMLDRVVEQTCLWLLKDTEGLKRGIAEARHKLLRCVHYWFNLWNTYLDTSQMLLPKSSDAHAGSSELPTAPASTSVTDDKASEQHASALVNLSIDNPVHAEHPTSQAIVSTPIAAVEVGSKPPIIAPHAVVEWDMANMSMVEVTEDVIRVARKLHKPVATVHDGGEASTKQDSAGGDGILLEAQTKPTSRRKIGPPPSTGETRAAARRKLEGIPWKGFSFIAEVGQLTDSAHGRVRISKVPTENGWVVFLQIHSDVISTGSGFGIKAEFYQPIDRACETPWHLEYTYGLWDAGFVMKT</sequence>
<evidence type="ECO:0000256" key="1">
    <source>
        <dbReference type="SAM" id="MobiDB-lite"/>
    </source>
</evidence>
<feature type="region of interest" description="Disordered" evidence="1">
    <location>
        <begin position="1"/>
        <end position="33"/>
    </location>
</feature>
<keyword evidence="3" id="KW-1185">Reference proteome</keyword>
<feature type="region of interest" description="Disordered" evidence="1">
    <location>
        <begin position="486"/>
        <end position="551"/>
    </location>
</feature>
<organism evidence="2 3">
    <name type="scientific">Sphaerobolus stellatus (strain SS14)</name>
    <dbReference type="NCBI Taxonomy" id="990650"/>
    <lineage>
        <taxon>Eukaryota</taxon>
        <taxon>Fungi</taxon>
        <taxon>Dikarya</taxon>
        <taxon>Basidiomycota</taxon>
        <taxon>Agaricomycotina</taxon>
        <taxon>Agaricomycetes</taxon>
        <taxon>Phallomycetidae</taxon>
        <taxon>Geastrales</taxon>
        <taxon>Sphaerobolaceae</taxon>
        <taxon>Sphaerobolus</taxon>
    </lineage>
</organism>
<feature type="compositionally biased region" description="Basic and acidic residues" evidence="1">
    <location>
        <begin position="63"/>
        <end position="73"/>
    </location>
</feature>
<feature type="region of interest" description="Disordered" evidence="1">
    <location>
        <begin position="946"/>
        <end position="970"/>
    </location>
</feature>
<dbReference type="Proteomes" id="UP000054279">
    <property type="component" value="Unassembled WGS sequence"/>
</dbReference>
<feature type="region of interest" description="Disordered" evidence="1">
    <location>
        <begin position="63"/>
        <end position="89"/>
    </location>
</feature>
<evidence type="ECO:0000313" key="2">
    <source>
        <dbReference type="EMBL" id="KIJ46786.1"/>
    </source>
</evidence>
<accession>A0A0C9VHM2</accession>
<feature type="region of interest" description="Disordered" evidence="1">
    <location>
        <begin position="571"/>
        <end position="609"/>
    </location>
</feature>
<feature type="region of interest" description="Disordered" evidence="1">
    <location>
        <begin position="1049"/>
        <end position="1092"/>
    </location>
</feature>
<dbReference type="HOGENOM" id="CLU_278746_0_0_1"/>
<dbReference type="AlphaFoldDB" id="A0A0C9VHM2"/>
<name>A0A0C9VHM2_SPHS4</name>
<protein>
    <submittedName>
        <fullName evidence="2">Uncharacterized protein</fullName>
    </submittedName>
</protein>